<dbReference type="InterPro" id="IPR050769">
    <property type="entry name" value="NAT_camello-type"/>
</dbReference>
<evidence type="ECO:0000313" key="3">
    <source>
        <dbReference type="EMBL" id="NMI00863.1"/>
    </source>
</evidence>
<dbReference type="PROSITE" id="PS51186">
    <property type="entry name" value="GNAT"/>
    <property type="match status" value="1"/>
</dbReference>
<dbReference type="InterPro" id="IPR016181">
    <property type="entry name" value="Acyl_CoA_acyltransferase"/>
</dbReference>
<dbReference type="CDD" id="cd04301">
    <property type="entry name" value="NAT_SF"/>
    <property type="match status" value="1"/>
</dbReference>
<protein>
    <submittedName>
        <fullName evidence="3">GNAT family N-acetyltransferase</fullName>
    </submittedName>
</protein>
<dbReference type="PANTHER" id="PTHR13947:SF37">
    <property type="entry name" value="LD18367P"/>
    <property type="match status" value="1"/>
</dbReference>
<keyword evidence="4" id="KW-1185">Reference proteome</keyword>
<dbReference type="SUPFAM" id="SSF55729">
    <property type="entry name" value="Acyl-CoA N-acyltransferases (Nat)"/>
    <property type="match status" value="1"/>
</dbReference>
<dbReference type="RefSeq" id="WP_169384324.1">
    <property type="nucleotide sequence ID" value="NZ_JAAXLA010000066.1"/>
</dbReference>
<dbReference type="Proteomes" id="UP000820669">
    <property type="component" value="Unassembled WGS sequence"/>
</dbReference>
<organism evidence="3 4">
    <name type="scientific">Pseudonocardia acidicola</name>
    <dbReference type="NCBI Taxonomy" id="2724939"/>
    <lineage>
        <taxon>Bacteria</taxon>
        <taxon>Bacillati</taxon>
        <taxon>Actinomycetota</taxon>
        <taxon>Actinomycetes</taxon>
        <taxon>Pseudonocardiales</taxon>
        <taxon>Pseudonocardiaceae</taxon>
        <taxon>Pseudonocardia</taxon>
    </lineage>
</organism>
<keyword evidence="1" id="KW-0808">Transferase</keyword>
<evidence type="ECO:0000259" key="2">
    <source>
        <dbReference type="PROSITE" id="PS51186"/>
    </source>
</evidence>
<feature type="domain" description="N-acetyltransferase" evidence="2">
    <location>
        <begin position="10"/>
        <end position="177"/>
    </location>
</feature>
<dbReference type="InterPro" id="IPR000182">
    <property type="entry name" value="GNAT_dom"/>
</dbReference>
<gene>
    <name evidence="3" type="ORF">HF526_26685</name>
</gene>
<comment type="caution">
    <text evidence="3">The sequence shown here is derived from an EMBL/GenBank/DDBJ whole genome shotgun (WGS) entry which is preliminary data.</text>
</comment>
<dbReference type="Gene3D" id="3.40.630.30">
    <property type="match status" value="1"/>
</dbReference>
<proteinExistence type="predicted"/>
<dbReference type="PANTHER" id="PTHR13947">
    <property type="entry name" value="GNAT FAMILY N-ACETYLTRANSFERASE"/>
    <property type="match status" value="1"/>
</dbReference>
<accession>A0ABX1SJ50</accession>
<dbReference type="Pfam" id="PF00583">
    <property type="entry name" value="Acetyltransf_1"/>
    <property type="match status" value="1"/>
</dbReference>
<reference evidence="3 4" key="1">
    <citation type="submission" date="2020-04" db="EMBL/GenBank/DDBJ databases">
        <authorList>
            <person name="Klaysubun C."/>
            <person name="Duangmal K."/>
            <person name="Lipun K."/>
        </authorList>
    </citation>
    <scope>NUCLEOTIDE SEQUENCE [LARGE SCALE GENOMIC DNA]</scope>
    <source>
        <strain evidence="3 4">K10HN5</strain>
    </source>
</reference>
<evidence type="ECO:0000256" key="1">
    <source>
        <dbReference type="ARBA" id="ARBA00022679"/>
    </source>
</evidence>
<name>A0ABX1SJ50_9PSEU</name>
<evidence type="ECO:0000313" key="4">
    <source>
        <dbReference type="Proteomes" id="UP000820669"/>
    </source>
</evidence>
<sequence length="183" mass="19732">MTNPHPEPAVVIRERTPADLPGAAAALLDVHRTDGYPVEGVDDPTGWLTNSQQLRAWVADRDGQIVGHVAIGAPQPDDAAAAMWKANPDYNGEDVAVLGRLFVVSTARGHALAKRLMAAATEYAQQHGLRLVLDVMTKDHTAITLYERLGWQRIGTADHDNGKGQTVPAYCYVSPHPRSTTPA</sequence>
<dbReference type="EMBL" id="JAAXLA010000066">
    <property type="protein sequence ID" value="NMI00863.1"/>
    <property type="molecule type" value="Genomic_DNA"/>
</dbReference>